<gene>
    <name evidence="2" type="ORF">MGAL_10B027140</name>
</gene>
<evidence type="ECO:0000313" key="2">
    <source>
        <dbReference type="EMBL" id="VDI70382.1"/>
    </source>
</evidence>
<dbReference type="AlphaFoldDB" id="A0A8B6GW54"/>
<accession>A0A8B6GW54</accession>
<sequence length="124" mass="14300">MTSMMESDIDQFIQNQKAKLQQERQQLAEYMQCVTAVDGHWLAELGPMFYSIKDSSKTRQERKKHAIDEMSAMEDEMRRAEDLIKVRKEHQEKQATASVRKTTIATPGRTEPGTPTPRRGKFGI</sequence>
<feature type="compositionally biased region" description="Low complexity" evidence="1">
    <location>
        <begin position="106"/>
        <end position="117"/>
    </location>
</feature>
<dbReference type="EMBL" id="UYJE01009141">
    <property type="protein sequence ID" value="VDI70382.1"/>
    <property type="molecule type" value="Genomic_DNA"/>
</dbReference>
<feature type="compositionally biased region" description="Polar residues" evidence="1">
    <location>
        <begin position="94"/>
        <end position="105"/>
    </location>
</feature>
<dbReference type="Proteomes" id="UP000596742">
    <property type="component" value="Unassembled WGS sequence"/>
</dbReference>
<evidence type="ECO:0000313" key="3">
    <source>
        <dbReference type="Proteomes" id="UP000596742"/>
    </source>
</evidence>
<proteinExistence type="predicted"/>
<feature type="region of interest" description="Disordered" evidence="1">
    <location>
        <begin position="55"/>
        <end position="75"/>
    </location>
</feature>
<organism evidence="2 3">
    <name type="scientific">Mytilus galloprovincialis</name>
    <name type="common">Mediterranean mussel</name>
    <dbReference type="NCBI Taxonomy" id="29158"/>
    <lineage>
        <taxon>Eukaryota</taxon>
        <taxon>Metazoa</taxon>
        <taxon>Spiralia</taxon>
        <taxon>Lophotrochozoa</taxon>
        <taxon>Mollusca</taxon>
        <taxon>Bivalvia</taxon>
        <taxon>Autobranchia</taxon>
        <taxon>Pteriomorphia</taxon>
        <taxon>Mytilida</taxon>
        <taxon>Mytiloidea</taxon>
        <taxon>Mytilidae</taxon>
        <taxon>Mytilinae</taxon>
        <taxon>Mytilus</taxon>
    </lineage>
</organism>
<reference evidence="2" key="1">
    <citation type="submission" date="2018-11" db="EMBL/GenBank/DDBJ databases">
        <authorList>
            <person name="Alioto T."/>
            <person name="Alioto T."/>
        </authorList>
    </citation>
    <scope>NUCLEOTIDE SEQUENCE</scope>
</reference>
<protein>
    <submittedName>
        <fullName evidence="2">Uncharacterized protein</fullName>
    </submittedName>
</protein>
<dbReference type="OrthoDB" id="6211191at2759"/>
<evidence type="ECO:0000256" key="1">
    <source>
        <dbReference type="SAM" id="MobiDB-lite"/>
    </source>
</evidence>
<keyword evidence="3" id="KW-1185">Reference proteome</keyword>
<feature type="region of interest" description="Disordered" evidence="1">
    <location>
        <begin position="89"/>
        <end position="124"/>
    </location>
</feature>
<comment type="caution">
    <text evidence="2">The sequence shown here is derived from an EMBL/GenBank/DDBJ whole genome shotgun (WGS) entry which is preliminary data.</text>
</comment>
<name>A0A8B6GW54_MYTGA</name>